<dbReference type="PANTHER" id="PTHR19375">
    <property type="entry name" value="HEAT SHOCK PROTEIN 70KDA"/>
    <property type="match status" value="1"/>
</dbReference>
<dbReference type="CDD" id="cd11733">
    <property type="entry name" value="ASKHA_NBD_HSP70_HSPA9"/>
    <property type="match status" value="1"/>
</dbReference>
<keyword evidence="8 9" id="KW-0143">Chaperone</keyword>
<dbReference type="Gene3D" id="1.20.1270.10">
    <property type="match status" value="1"/>
</dbReference>
<dbReference type="HAMAP" id="MF_00332">
    <property type="entry name" value="DnaK"/>
    <property type="match status" value="1"/>
</dbReference>
<dbReference type="FunFam" id="3.90.640.10:FF:000003">
    <property type="entry name" value="Molecular chaperone DnaK"/>
    <property type="match status" value="1"/>
</dbReference>
<dbReference type="SUPFAM" id="SSF53067">
    <property type="entry name" value="Actin-like ATPase domain"/>
    <property type="match status" value="2"/>
</dbReference>
<dbReference type="PRINTS" id="PR00301">
    <property type="entry name" value="HEATSHOCK70"/>
</dbReference>
<name>A0A844ZYF7_9SPHN</name>
<feature type="region of interest" description="Disordered" evidence="12">
    <location>
        <begin position="604"/>
        <end position="644"/>
    </location>
</feature>
<evidence type="ECO:0000256" key="1">
    <source>
        <dbReference type="ARBA" id="ARBA00002290"/>
    </source>
</evidence>
<evidence type="ECO:0000256" key="6">
    <source>
        <dbReference type="ARBA" id="ARBA00022840"/>
    </source>
</evidence>
<feature type="modified residue" description="Phosphothreonine; by autocatalysis" evidence="9">
    <location>
        <position position="198"/>
    </location>
</feature>
<keyword evidence="6 9" id="KW-0067">ATP-binding</keyword>
<dbReference type="GO" id="GO:0140662">
    <property type="term" value="F:ATP-dependent protein folding chaperone"/>
    <property type="evidence" value="ECO:0007669"/>
    <property type="project" value="InterPro"/>
</dbReference>
<dbReference type="Gene3D" id="3.90.640.10">
    <property type="entry name" value="Actin, Chain A, domain 4"/>
    <property type="match status" value="1"/>
</dbReference>
<dbReference type="GO" id="GO:0051082">
    <property type="term" value="F:unfolded protein binding"/>
    <property type="evidence" value="ECO:0007669"/>
    <property type="project" value="InterPro"/>
</dbReference>
<dbReference type="PROSITE" id="PS00297">
    <property type="entry name" value="HSP70_1"/>
    <property type="match status" value="1"/>
</dbReference>
<dbReference type="AlphaFoldDB" id="A0A844ZYF7"/>
<dbReference type="FunFam" id="1.20.1270.10:FF:000001">
    <property type="entry name" value="Molecular chaperone DnaK"/>
    <property type="match status" value="1"/>
</dbReference>
<dbReference type="InterPro" id="IPR029047">
    <property type="entry name" value="HSP70_peptide-bd_sf"/>
</dbReference>
<accession>A0A844ZYF7</accession>
<comment type="similarity">
    <text evidence="2 9 10">Belongs to the heat shock protein 70 family.</text>
</comment>
<feature type="compositionally biased region" description="Low complexity" evidence="12">
    <location>
        <begin position="607"/>
        <end position="624"/>
    </location>
</feature>
<dbReference type="PROSITE" id="PS00329">
    <property type="entry name" value="HSP70_2"/>
    <property type="match status" value="1"/>
</dbReference>
<gene>
    <name evidence="9 13" type="primary">dnaK</name>
    <name evidence="13" type="ORF">GRI62_06125</name>
</gene>
<organism evidence="13 14">
    <name type="scientific">Aurantiacibacter arachoides</name>
    <dbReference type="NCBI Taxonomy" id="1850444"/>
    <lineage>
        <taxon>Bacteria</taxon>
        <taxon>Pseudomonadati</taxon>
        <taxon>Pseudomonadota</taxon>
        <taxon>Alphaproteobacteria</taxon>
        <taxon>Sphingomonadales</taxon>
        <taxon>Erythrobacteraceae</taxon>
        <taxon>Aurantiacibacter</taxon>
    </lineage>
</organism>
<dbReference type="InterPro" id="IPR043129">
    <property type="entry name" value="ATPase_NBD"/>
</dbReference>
<evidence type="ECO:0000256" key="2">
    <source>
        <dbReference type="ARBA" id="ARBA00007381"/>
    </source>
</evidence>
<comment type="induction">
    <text evidence="9">By stress conditions e.g. heat shock.</text>
</comment>
<dbReference type="EMBL" id="WTYH01000001">
    <property type="protein sequence ID" value="MXO93183.1"/>
    <property type="molecule type" value="Genomic_DNA"/>
</dbReference>
<dbReference type="SUPFAM" id="SSF100934">
    <property type="entry name" value="Heat shock protein 70kD (HSP70), C-terminal subdomain"/>
    <property type="match status" value="1"/>
</dbReference>
<dbReference type="NCBIfam" id="NF003520">
    <property type="entry name" value="PRK05183.1"/>
    <property type="match status" value="1"/>
</dbReference>
<dbReference type="GO" id="GO:0005737">
    <property type="term" value="C:cytoplasm"/>
    <property type="evidence" value="ECO:0007669"/>
    <property type="project" value="UniProtKB-ARBA"/>
</dbReference>
<keyword evidence="14" id="KW-1185">Reference proteome</keyword>
<dbReference type="Proteomes" id="UP000460626">
    <property type="component" value="Unassembled WGS sequence"/>
</dbReference>
<dbReference type="GO" id="GO:0005524">
    <property type="term" value="F:ATP binding"/>
    <property type="evidence" value="ECO:0007669"/>
    <property type="project" value="UniProtKB-UniRule"/>
</dbReference>
<keyword evidence="4 9" id="KW-0597">Phosphoprotein</keyword>
<dbReference type="InterPro" id="IPR018181">
    <property type="entry name" value="Heat_shock_70_CS"/>
</dbReference>
<dbReference type="RefSeq" id="WP_131452485.1">
    <property type="nucleotide sequence ID" value="NZ_BMJK01000001.1"/>
</dbReference>
<dbReference type="SUPFAM" id="SSF100920">
    <property type="entry name" value="Heat shock protein 70kD (HSP70), peptide-binding domain"/>
    <property type="match status" value="1"/>
</dbReference>
<keyword evidence="5 9" id="KW-0547">Nucleotide-binding</keyword>
<feature type="compositionally biased region" description="Acidic residues" evidence="12">
    <location>
        <begin position="625"/>
        <end position="644"/>
    </location>
</feature>
<protein>
    <recommendedName>
        <fullName evidence="3 9">Chaperone protein DnaK</fullName>
    </recommendedName>
    <alternativeName>
        <fullName evidence="9">HSP70</fullName>
    </alternativeName>
    <alternativeName>
        <fullName evidence="9">Heat shock 70 kDa protein</fullName>
    </alternativeName>
    <alternativeName>
        <fullName evidence="9">Heat shock protein 70</fullName>
    </alternativeName>
</protein>
<comment type="caution">
    <text evidence="13">The sequence shown here is derived from an EMBL/GenBank/DDBJ whole genome shotgun (WGS) entry which is preliminary data.</text>
</comment>
<evidence type="ECO:0000256" key="4">
    <source>
        <dbReference type="ARBA" id="ARBA00022553"/>
    </source>
</evidence>
<evidence type="ECO:0000256" key="3">
    <source>
        <dbReference type="ARBA" id="ARBA00014415"/>
    </source>
</evidence>
<dbReference type="InterPro" id="IPR013126">
    <property type="entry name" value="Hsp_70_fam"/>
</dbReference>
<dbReference type="Gene3D" id="3.30.420.40">
    <property type="match status" value="2"/>
</dbReference>
<proteinExistence type="evidence at transcript level"/>
<dbReference type="OrthoDB" id="9766019at2"/>
<keyword evidence="7 9" id="KW-0346">Stress response</keyword>
<dbReference type="FunFam" id="3.30.420.40:FF:000004">
    <property type="entry name" value="Molecular chaperone DnaK"/>
    <property type="match status" value="1"/>
</dbReference>
<dbReference type="InterPro" id="IPR012725">
    <property type="entry name" value="Chaperone_DnaK"/>
</dbReference>
<reference evidence="13 14" key="1">
    <citation type="submission" date="2019-12" db="EMBL/GenBank/DDBJ databases">
        <title>Genomic-based taxomic classification of the family Erythrobacteraceae.</title>
        <authorList>
            <person name="Xu L."/>
        </authorList>
    </citation>
    <scope>NUCLEOTIDE SEQUENCE [LARGE SCALE GENOMIC DNA]</scope>
    <source>
        <strain evidence="13 14">RC4-10-4</strain>
    </source>
</reference>
<comment type="function">
    <text evidence="1 9">Acts as a chaperone.</text>
</comment>
<evidence type="ECO:0000313" key="13">
    <source>
        <dbReference type="EMBL" id="MXO93183.1"/>
    </source>
</evidence>
<evidence type="ECO:0000256" key="11">
    <source>
        <dbReference type="SAM" id="Coils"/>
    </source>
</evidence>
<dbReference type="Gene3D" id="2.60.34.10">
    <property type="entry name" value="Substrate Binding Domain Of DNAk, Chain A, domain 1"/>
    <property type="match status" value="1"/>
</dbReference>
<evidence type="ECO:0000313" key="14">
    <source>
        <dbReference type="Proteomes" id="UP000460626"/>
    </source>
</evidence>
<evidence type="ECO:0000256" key="5">
    <source>
        <dbReference type="ARBA" id="ARBA00022741"/>
    </source>
</evidence>
<evidence type="ECO:0000256" key="9">
    <source>
        <dbReference type="HAMAP-Rule" id="MF_00332"/>
    </source>
</evidence>
<dbReference type="FunFam" id="2.60.34.10:FF:000014">
    <property type="entry name" value="Chaperone protein DnaK HSP70"/>
    <property type="match status" value="1"/>
</dbReference>
<dbReference type="Pfam" id="PF00012">
    <property type="entry name" value="HSP70"/>
    <property type="match status" value="1"/>
</dbReference>
<evidence type="ECO:0000256" key="7">
    <source>
        <dbReference type="ARBA" id="ARBA00023016"/>
    </source>
</evidence>
<keyword evidence="11" id="KW-0175">Coiled coil</keyword>
<evidence type="ECO:0000256" key="12">
    <source>
        <dbReference type="SAM" id="MobiDB-lite"/>
    </source>
</evidence>
<dbReference type="PROSITE" id="PS01036">
    <property type="entry name" value="HSP70_3"/>
    <property type="match status" value="1"/>
</dbReference>
<sequence>MSKIIGIDLGTTNSCVSVMEGGKPKVIENSEGARTTPSIVAFTKDGERLIGQPAKRQAVTNPDNTLFAIKRLIGRRFDDPTTKKDMDLVPYDIVKGKNGDAWVEAGGEDYSPSQISAFILQKMKETAESYLGETVSKAVITVPAYFNDAQRQATKDAGQIAGLEVERIINEPTAAALAYGMDKNDGKTIAVYDLGGGTFDISILEIGDGVFEVKSTNGDTFLGGEDFDGVIVEYLAAEFKKKENMDLKTDKLALQRLKEAAEKAKIELSSSAQTEVNLPFITARMEGGSSTPLHLVETLTRSKLEQLVGDLIKRTLEPCKKALTDAGVSKTEIDEVILVGGMTRMPKVREVVEEFFGSKPHTGVNPDEVVAMGAAIQAGVLQGDVKDVLLLDVTPLSLGIETLGGVFTRMIDRNTTIPTKKTQVYSTAEDNQNAVTIRVFQGEREMAADNKMLGQFDLVGIPPAPRGVPQIEVTFDIDANGIVNVNAKDKGTGKEQQIKIQASGGLSDSDIDQMVQDAEKFADEDKKRREAAEVRNGLDSMVHATEKQLADNGDKIDASLKSEIESAVAEAKTALEGEDIDAMKDKSQKLTEVAMKMGQAIYQQEQDAGSAASADAAASSAEDTSANEDVVEAEFTEVDEENKG</sequence>
<dbReference type="FunFam" id="3.30.420.40:FF:000020">
    <property type="entry name" value="Chaperone protein HscA homolog"/>
    <property type="match status" value="1"/>
</dbReference>
<evidence type="ECO:0000256" key="8">
    <source>
        <dbReference type="ARBA" id="ARBA00023186"/>
    </source>
</evidence>
<dbReference type="NCBIfam" id="NF001413">
    <property type="entry name" value="PRK00290.1"/>
    <property type="match status" value="1"/>
</dbReference>
<evidence type="ECO:0000256" key="10">
    <source>
        <dbReference type="RuleBase" id="RU003322"/>
    </source>
</evidence>
<dbReference type="InterPro" id="IPR029048">
    <property type="entry name" value="HSP70_C_sf"/>
</dbReference>
<dbReference type="NCBIfam" id="TIGR02350">
    <property type="entry name" value="prok_dnaK"/>
    <property type="match status" value="1"/>
</dbReference>
<feature type="coiled-coil region" evidence="11">
    <location>
        <begin position="247"/>
        <end position="274"/>
    </location>
</feature>